<dbReference type="RefSeq" id="WP_086384393.1">
    <property type="nucleotide sequence ID" value="NZ_CAXNZV010000046.1"/>
</dbReference>
<sequence>MQSKVLLNLLDEVVQEKKVNSLFLNRYKNLLAPKFSIFSYFRTDELILSNILADLLDPQGSHGQDYLFIKKWIELRKNGLDESWQKINLDQSKITVKLEEKNWRLDTLRRMDILIEIFCHGEKYALCIENKPFASDQKNQLKDYADELEQRYPNQWQLIYLSGSGKEPSEYSISKEDSELLQSQSKLAVLGYADLIKWLTECILYTKNDRVKVFLEELKLYISQNFITQLSNEEQTVMLKNILDHDDYIKALIEVETLKLQVQENLLVKFKEDLNQLCEGFTLEGELTSKAYSGISIFKKDESKKIRFRVEFDRSRFGLFFLGIVLSDFTDVIVTVEEREKLLNLVQEQFPSIKLGQSPNWPIYIDIPELAHWDSNGDIWVNIKNGTLAQRIYNDYFIKLNEIISTSGI</sequence>
<dbReference type="InterPro" id="IPR029470">
    <property type="entry name" value="PDDEXK_4"/>
</dbReference>
<organism evidence="1">
    <name type="scientific">Acinetobacter baumannii</name>
    <dbReference type="NCBI Taxonomy" id="470"/>
    <lineage>
        <taxon>Bacteria</taxon>
        <taxon>Pseudomonadati</taxon>
        <taxon>Pseudomonadota</taxon>
        <taxon>Gammaproteobacteria</taxon>
        <taxon>Moraxellales</taxon>
        <taxon>Moraxellaceae</taxon>
        <taxon>Acinetobacter</taxon>
        <taxon>Acinetobacter calcoaceticus/baumannii complex</taxon>
    </lineage>
</organism>
<dbReference type="AlphaFoldDB" id="A0A077KAS7"/>
<dbReference type="EMBL" id="AB983359">
    <property type="protein sequence ID" value="BAP28832.1"/>
    <property type="molecule type" value="Genomic_DNA"/>
</dbReference>
<reference evidence="1" key="1">
    <citation type="submission" date="2014-08" db="EMBL/GenBank/DDBJ databases">
        <title>Detection of OXA-420, a novel OXA-type beta-lactamase variant, in a clinical isolate of Acinetobacter baumannii in Nepal.</title>
        <authorList>
            <person name="Tada T."/>
            <person name="Shrestha S."/>
            <person name="Miyoshi-Akiyama T."/>
            <person name="Kirikae T."/>
            <person name="Pokhrel B.M."/>
        </authorList>
    </citation>
    <scope>NUCLEOTIDE SEQUENCE</scope>
    <source>
        <strain evidence="1">IOMTU 448</strain>
    </source>
</reference>
<accession>A0A077KAS7</accession>
<evidence type="ECO:0008006" key="2">
    <source>
        <dbReference type="Google" id="ProtNLM"/>
    </source>
</evidence>
<protein>
    <recommendedName>
        <fullName evidence="2">PD-(D/E)XK nuclease superfamily protein</fullName>
    </recommendedName>
</protein>
<dbReference type="EMBL" id="AB983359">
    <property type="protein sequence ID" value="BAP28838.1"/>
    <property type="molecule type" value="Genomic_DNA"/>
</dbReference>
<dbReference type="Pfam" id="PF14281">
    <property type="entry name" value="PDDEXK_4"/>
    <property type="match status" value="1"/>
</dbReference>
<proteinExistence type="predicted"/>
<name>A0A077KAS7_ACIBA</name>
<evidence type="ECO:0000313" key="1">
    <source>
        <dbReference type="EMBL" id="BAP28838.1"/>
    </source>
</evidence>